<evidence type="ECO:0000313" key="4">
    <source>
        <dbReference type="EMBL" id="PYH90152.1"/>
    </source>
</evidence>
<feature type="compositionally biased region" description="Basic and acidic residues" evidence="1">
    <location>
        <begin position="556"/>
        <end position="565"/>
    </location>
</feature>
<evidence type="ECO:0000256" key="1">
    <source>
        <dbReference type="SAM" id="MobiDB-lite"/>
    </source>
</evidence>
<feature type="region of interest" description="Disordered" evidence="1">
    <location>
        <begin position="489"/>
        <end position="514"/>
    </location>
</feature>
<feature type="compositionally biased region" description="Polar residues" evidence="1">
    <location>
        <begin position="1019"/>
        <end position="1028"/>
    </location>
</feature>
<feature type="compositionally biased region" description="Basic and acidic residues" evidence="1">
    <location>
        <begin position="750"/>
        <end position="760"/>
    </location>
</feature>
<dbReference type="STRING" id="1448320.A0A319EGT4"/>
<feature type="compositionally biased region" description="Polar residues" evidence="1">
    <location>
        <begin position="1135"/>
        <end position="1149"/>
    </location>
</feature>
<feature type="region of interest" description="Disordered" evidence="1">
    <location>
        <begin position="436"/>
        <end position="455"/>
    </location>
</feature>
<feature type="transmembrane region" description="Helical" evidence="2">
    <location>
        <begin position="1267"/>
        <end position="1287"/>
    </location>
</feature>
<feature type="region of interest" description="Disordered" evidence="1">
    <location>
        <begin position="619"/>
        <end position="642"/>
    </location>
</feature>
<gene>
    <name evidence="4" type="ORF">BO71DRAFT_83238</name>
</gene>
<name>A0A319EGT4_9EURO</name>
<keyword evidence="5" id="KW-1185">Reference proteome</keyword>
<sequence>MKGLQGGISMAMLAAVAQAGVIGGPGGIDTGNTADIPFTSEFSSSVNEDWKDNHAVDADIGGPGPRHGHHWKREEVDQTGDSDIGKSFYQPHTNEQSTSSNTVHNDNHHVDVKEDNVAAPPVRPHHRPHSQPHVAPHHAARGNRDVIGGPSGIDTGNTADIPFTSSFSSDVNEKYKNDHSKDIDAVVHRPHHHWGRDHGDVIGGPEGIDTGNTADIPFTSSFSSDVNEKYTDDHSKDIDAVVHGPHHHWGRDHGEDEFHGDVIGGPDGIDTGNTAAIPFTSSFSSAVDEKYTDNHSKDIDAVVRPHHHWARNHGEDEFDGDVIGGPSGIDTGNTAAIPFTSTFTSSVKEDHQDNHALDLDKDTIVHRPHHWARDHGEDEFHGEVIGGPSGIDTGNTASIPFTSTFSSTVNEKYKDDHSVDTDIHVRPGHGHHWAREDVGHGGDVIGGPSGIDTGNTAAIPFTSTFTSKVDEKYKDDHSIDADIHVRPGHGHHWAREDAGHGGDHDVIGGPSGIDTGNTADIPFTSTFSSAVNEDYKDDHSVDADVHVRPGHHHHWAREDSKHPGVHDVIGGPSGIDTGNTADIPFTSSFTSKVNEDWKDNHSVDADIKGAVVRPHHHWQAREEAGRPEHDVIGGPSGIDTGNTAAIPFTSTFTSEVNEDYKDDHSVNADLKGTVVRPAHHHWVRENAGHEKHPETEVIGGPSGIDTGNTVAIPFTSTFSSEVNEDYKDDHSVEADLKGTVVRPGHHHWPAREETEHHGDHQVIGGPSGIDTGNTADIPFTSIFSSEYSETVQDDHAHKYNVHHRRADDSLISGPSGIDTGNTAFIPFTNTFSQDTNESSKDDHSVTANIDHNIAAPHYAHHEPVPESAPPAHEDPAPPHGAPAAAPVAPAPEDPVPAPVRTHEAPAPTHEAPAPTPEAPASTHDAPAHPAHEAPTEAPAPPSHEAPTQAGAPPSHEAPTHAADPTVHETPAPQTPPHDSHQSGTTPAGQGLENENKNEHGQTSSCSPTVHEVVRTLTHTLSRDSSASTARPEIIATPAHNASAEITEAPMMSSSMYNAPEQAESTPSATGMFNAPAQPTEHASSPSAHEAPGQGADPSSHGQSSGYSTPSGPSSASGHNHVASQSTPAHGAPSNVPESNGSSTGISPNLEQAHHVPGSEDPETESHVLSSAGVASAPAPTDPVDMESIASTITIQEASTFHMIPVYVPAPSATTSQADPSLGRFGDMPSARPTGVDAYQPSVQYNMPLASSTPSSHGMMFTGAGAQIAPANGLFPIVAGVVALLSLIL</sequence>
<dbReference type="OrthoDB" id="4366934at2759"/>
<organism evidence="4 5">
    <name type="scientific">Aspergillus ellipticus CBS 707.79</name>
    <dbReference type="NCBI Taxonomy" id="1448320"/>
    <lineage>
        <taxon>Eukaryota</taxon>
        <taxon>Fungi</taxon>
        <taxon>Dikarya</taxon>
        <taxon>Ascomycota</taxon>
        <taxon>Pezizomycotina</taxon>
        <taxon>Eurotiomycetes</taxon>
        <taxon>Eurotiomycetidae</taxon>
        <taxon>Eurotiales</taxon>
        <taxon>Aspergillaceae</taxon>
        <taxon>Aspergillus</taxon>
        <taxon>Aspergillus subgen. Circumdati</taxon>
    </lineage>
</organism>
<keyword evidence="2" id="KW-0812">Transmembrane</keyword>
<keyword evidence="2" id="KW-1133">Transmembrane helix</keyword>
<evidence type="ECO:0000256" key="2">
    <source>
        <dbReference type="SAM" id="Phobius"/>
    </source>
</evidence>
<evidence type="ECO:0000256" key="3">
    <source>
        <dbReference type="SAM" id="SignalP"/>
    </source>
</evidence>
<proteinExistence type="predicted"/>
<feature type="chain" id="PRO_5016371260" description="GPI anchored protein" evidence="3">
    <location>
        <begin position="20"/>
        <end position="1288"/>
    </location>
</feature>
<feature type="compositionally biased region" description="Low complexity" evidence="1">
    <location>
        <begin position="1101"/>
        <end position="1117"/>
    </location>
</feature>
<dbReference type="VEuPathDB" id="FungiDB:BO71DRAFT_83238"/>
<feature type="region of interest" description="Disordered" evidence="1">
    <location>
        <begin position="120"/>
        <end position="160"/>
    </location>
</feature>
<feature type="region of interest" description="Disordered" evidence="1">
    <location>
        <begin position="550"/>
        <end position="570"/>
    </location>
</feature>
<feature type="compositionally biased region" description="Pro residues" evidence="1">
    <location>
        <begin position="888"/>
        <end position="897"/>
    </location>
</feature>
<feature type="signal peptide" evidence="3">
    <location>
        <begin position="1"/>
        <end position="19"/>
    </location>
</feature>
<keyword evidence="2" id="KW-0472">Membrane</keyword>
<feature type="compositionally biased region" description="Basic and acidic residues" evidence="1">
    <location>
        <begin position="925"/>
        <end position="934"/>
    </location>
</feature>
<keyword evidence="3" id="KW-0732">Signal</keyword>
<dbReference type="EMBL" id="KZ825995">
    <property type="protein sequence ID" value="PYH90152.1"/>
    <property type="molecule type" value="Genomic_DNA"/>
</dbReference>
<protein>
    <recommendedName>
        <fullName evidence="6">GPI anchored protein</fullName>
    </recommendedName>
</protein>
<dbReference type="Proteomes" id="UP000247810">
    <property type="component" value="Unassembled WGS sequence"/>
</dbReference>
<evidence type="ECO:0008006" key="6">
    <source>
        <dbReference type="Google" id="ProtNLM"/>
    </source>
</evidence>
<reference evidence="4 5" key="1">
    <citation type="submission" date="2018-02" db="EMBL/GenBank/DDBJ databases">
        <title>The genomes of Aspergillus section Nigri reveals drivers in fungal speciation.</title>
        <authorList>
            <consortium name="DOE Joint Genome Institute"/>
            <person name="Vesth T.C."/>
            <person name="Nybo J."/>
            <person name="Theobald S."/>
            <person name="Brandl J."/>
            <person name="Frisvad J.C."/>
            <person name="Nielsen K.F."/>
            <person name="Lyhne E.K."/>
            <person name="Kogle M.E."/>
            <person name="Kuo A."/>
            <person name="Riley R."/>
            <person name="Clum A."/>
            <person name="Nolan M."/>
            <person name="Lipzen A."/>
            <person name="Salamov A."/>
            <person name="Henrissat B."/>
            <person name="Wiebenga A."/>
            <person name="De vries R.P."/>
            <person name="Grigoriev I.V."/>
            <person name="Mortensen U.H."/>
            <person name="Andersen M.R."/>
            <person name="Baker S.E."/>
        </authorList>
    </citation>
    <scope>NUCLEOTIDE SEQUENCE [LARGE SCALE GENOMIC DNA]</scope>
    <source>
        <strain evidence="4 5">CBS 707.79</strain>
    </source>
</reference>
<feature type="compositionally biased region" description="Basic residues" evidence="1">
    <location>
        <begin position="123"/>
        <end position="141"/>
    </location>
</feature>
<evidence type="ECO:0000313" key="5">
    <source>
        <dbReference type="Proteomes" id="UP000247810"/>
    </source>
</evidence>
<feature type="compositionally biased region" description="Basic and acidic residues" evidence="1">
    <location>
        <begin position="493"/>
        <end position="506"/>
    </location>
</feature>
<accession>A0A319EGT4</accession>
<feature type="region of interest" description="Disordered" evidence="1">
    <location>
        <begin position="79"/>
        <end position="107"/>
    </location>
</feature>
<feature type="compositionally biased region" description="Polar residues" evidence="1">
    <location>
        <begin position="90"/>
        <end position="104"/>
    </location>
</feature>
<feature type="compositionally biased region" description="Basic and acidic residues" evidence="1">
    <location>
        <begin position="619"/>
        <end position="631"/>
    </location>
</feature>
<feature type="region of interest" description="Disordered" evidence="1">
    <location>
        <begin position="1019"/>
        <end position="1042"/>
    </location>
</feature>
<feature type="region of interest" description="Disordered" evidence="1">
    <location>
        <begin position="1054"/>
        <end position="1182"/>
    </location>
</feature>
<feature type="region of interest" description="Disordered" evidence="1">
    <location>
        <begin position="750"/>
        <end position="771"/>
    </location>
</feature>
<feature type="region of interest" description="Disordered" evidence="1">
    <location>
        <begin position="860"/>
        <end position="1007"/>
    </location>
</feature>
<feature type="compositionally biased region" description="Polar residues" evidence="1">
    <location>
        <begin position="1054"/>
        <end position="1070"/>
    </location>
</feature>